<dbReference type="EMBL" id="SSWH01000003">
    <property type="protein sequence ID" value="THJ67457.1"/>
    <property type="molecule type" value="Genomic_DNA"/>
</dbReference>
<sequence>MSDWRDTTLGEVLNFQRGFDITRKTQASGGVPVVSSGGIASFHDTAAAAGPGVVIGRKGTLGKVFYLPGHYWPHDTTLWIQDFKGNLPRFVYYFMKQFDTSWLDAGSANPTLNRNHLHPLRVSWPTIHVQQAIAEVLGAFDDKIAANTKLATTADDLAGVIYDHAVAGFSTRAMSEVLNPILGGTPSRTQADFWVGDQYWASAKDITSANFGVITGTIEQISLSATTKTKAKPLPAGSVILTARGTVGAVARLAVPASFNQSCYGFIPDTIPSGMLYLAIKRATQRAKAIAHGSVFDTITMKTFDHLSIPDLRSEMAASIEEKISPLLDCVSEAVVENQRLAATRDALLPQLMSGKLRVKDAEKALEDAGV</sequence>
<gene>
    <name evidence="5" type="ORF">E8P82_05010</name>
</gene>
<evidence type="ECO:0000259" key="4">
    <source>
        <dbReference type="Pfam" id="PF01420"/>
    </source>
</evidence>
<comment type="similarity">
    <text evidence="1">Belongs to the type-I restriction system S methylase family.</text>
</comment>
<dbReference type="InterPro" id="IPR052021">
    <property type="entry name" value="Type-I_RS_S_subunit"/>
</dbReference>
<comment type="caution">
    <text evidence="5">The sequence shown here is derived from an EMBL/GenBank/DDBJ whole genome shotgun (WGS) entry which is preliminary data.</text>
</comment>
<dbReference type="InterPro" id="IPR000055">
    <property type="entry name" value="Restrct_endonuc_typeI_TRD"/>
</dbReference>
<evidence type="ECO:0000256" key="1">
    <source>
        <dbReference type="ARBA" id="ARBA00010923"/>
    </source>
</evidence>
<dbReference type="PANTHER" id="PTHR30408:SF13">
    <property type="entry name" value="TYPE I RESTRICTION ENZYME HINDI SPECIFICITY SUBUNIT"/>
    <property type="match status" value="1"/>
</dbReference>
<dbReference type="Proteomes" id="UP000305233">
    <property type="component" value="Unassembled WGS sequence"/>
</dbReference>
<dbReference type="GO" id="GO:0003677">
    <property type="term" value="F:DNA binding"/>
    <property type="evidence" value="ECO:0007669"/>
    <property type="project" value="UniProtKB-KW"/>
</dbReference>
<accession>A0A4S5E784</accession>
<feature type="domain" description="Type I restriction modification DNA specificity" evidence="4">
    <location>
        <begin position="1"/>
        <end position="149"/>
    </location>
</feature>
<dbReference type="Gene3D" id="3.90.220.20">
    <property type="entry name" value="DNA methylase specificity domains"/>
    <property type="match status" value="2"/>
</dbReference>
<reference evidence="5 6" key="1">
    <citation type="submission" date="2019-04" db="EMBL/GenBank/DDBJ databases">
        <authorList>
            <person name="Liu Q."/>
            <person name="Xin Y.-H."/>
        </authorList>
    </citation>
    <scope>NUCLEOTIDE SEQUENCE [LARGE SCALE GENOMIC DNA]</scope>
    <source>
        <strain evidence="5 6">AM23</strain>
    </source>
</reference>
<dbReference type="InterPro" id="IPR044946">
    <property type="entry name" value="Restrct_endonuc_typeI_TRD_sf"/>
</dbReference>
<dbReference type="Pfam" id="PF01420">
    <property type="entry name" value="Methylase_S"/>
    <property type="match status" value="2"/>
</dbReference>
<dbReference type="OrthoDB" id="9798929at2"/>
<evidence type="ECO:0000256" key="3">
    <source>
        <dbReference type="ARBA" id="ARBA00023125"/>
    </source>
</evidence>
<keyword evidence="6" id="KW-1185">Reference proteome</keyword>
<dbReference type="PANTHER" id="PTHR30408">
    <property type="entry name" value="TYPE-1 RESTRICTION ENZYME ECOKI SPECIFICITY PROTEIN"/>
    <property type="match status" value="1"/>
</dbReference>
<keyword evidence="2" id="KW-0680">Restriction system</keyword>
<evidence type="ECO:0000256" key="2">
    <source>
        <dbReference type="ARBA" id="ARBA00022747"/>
    </source>
</evidence>
<proteinExistence type="inferred from homology"/>
<dbReference type="Gene3D" id="1.10.287.1120">
    <property type="entry name" value="Bipartite methylase S protein"/>
    <property type="match status" value="1"/>
</dbReference>
<protein>
    <recommendedName>
        <fullName evidence="4">Type I restriction modification DNA specificity domain-containing protein</fullName>
    </recommendedName>
</protein>
<keyword evidence="3" id="KW-0238">DNA-binding</keyword>
<dbReference type="AlphaFoldDB" id="A0A4S5E784"/>
<feature type="domain" description="Type I restriction modification DNA specificity" evidence="4">
    <location>
        <begin position="175"/>
        <end position="310"/>
    </location>
</feature>
<dbReference type="CDD" id="cd17243">
    <property type="entry name" value="RMtype1_S_AchA6I-TRD2-CR2_like"/>
    <property type="match status" value="1"/>
</dbReference>
<dbReference type="SUPFAM" id="SSF116734">
    <property type="entry name" value="DNA methylase specificity domain"/>
    <property type="match status" value="2"/>
</dbReference>
<evidence type="ECO:0000313" key="6">
    <source>
        <dbReference type="Proteomes" id="UP000305233"/>
    </source>
</evidence>
<dbReference type="CDD" id="cd17267">
    <property type="entry name" value="RMtype1_S_EcoAO83I-TRD1-CR1_like"/>
    <property type="match status" value="1"/>
</dbReference>
<dbReference type="GO" id="GO:0009307">
    <property type="term" value="P:DNA restriction-modification system"/>
    <property type="evidence" value="ECO:0007669"/>
    <property type="project" value="UniProtKB-KW"/>
</dbReference>
<name>A0A4S5E784_9MICC</name>
<evidence type="ECO:0000313" key="5">
    <source>
        <dbReference type="EMBL" id="THJ67457.1"/>
    </source>
</evidence>
<organism evidence="5 6">
    <name type="scientific">Arthrobacter echini</name>
    <dbReference type="NCBI Taxonomy" id="1529066"/>
    <lineage>
        <taxon>Bacteria</taxon>
        <taxon>Bacillati</taxon>
        <taxon>Actinomycetota</taxon>
        <taxon>Actinomycetes</taxon>
        <taxon>Micrococcales</taxon>
        <taxon>Micrococcaceae</taxon>
        <taxon>Arthrobacter</taxon>
    </lineage>
</organism>